<accession>A0ABN2I1A2</accession>
<dbReference type="EMBL" id="BAAANF010000017">
    <property type="protein sequence ID" value="GAA1696963.1"/>
    <property type="molecule type" value="Genomic_DNA"/>
</dbReference>
<evidence type="ECO:0000259" key="2">
    <source>
        <dbReference type="Pfam" id="PF00144"/>
    </source>
</evidence>
<gene>
    <name evidence="3" type="ORF">GCM10009745_48910</name>
</gene>
<dbReference type="PANTHER" id="PTHR43283">
    <property type="entry name" value="BETA-LACTAMASE-RELATED"/>
    <property type="match status" value="1"/>
</dbReference>
<keyword evidence="1" id="KW-0732">Signal</keyword>
<dbReference type="InterPro" id="IPR012338">
    <property type="entry name" value="Beta-lactam/transpept-like"/>
</dbReference>
<keyword evidence="4" id="KW-1185">Reference proteome</keyword>
<dbReference type="RefSeq" id="WP_344156324.1">
    <property type="nucleotide sequence ID" value="NZ_BAAANF010000017.1"/>
</dbReference>
<comment type="caution">
    <text evidence="3">The sequence shown here is derived from an EMBL/GenBank/DDBJ whole genome shotgun (WGS) entry which is preliminary data.</text>
</comment>
<reference evidence="3 4" key="1">
    <citation type="journal article" date="2019" name="Int. J. Syst. Evol. Microbiol.">
        <title>The Global Catalogue of Microorganisms (GCM) 10K type strain sequencing project: providing services to taxonomists for standard genome sequencing and annotation.</title>
        <authorList>
            <consortium name="The Broad Institute Genomics Platform"/>
            <consortium name="The Broad Institute Genome Sequencing Center for Infectious Disease"/>
            <person name="Wu L."/>
            <person name="Ma J."/>
        </authorList>
    </citation>
    <scope>NUCLEOTIDE SEQUENCE [LARGE SCALE GENOMIC DNA]</scope>
    <source>
        <strain evidence="3 4">JCM 14307</strain>
    </source>
</reference>
<feature type="domain" description="Beta-lactamase-related" evidence="2">
    <location>
        <begin position="43"/>
        <end position="311"/>
    </location>
</feature>
<feature type="signal peptide" evidence="1">
    <location>
        <begin position="1"/>
        <end position="24"/>
    </location>
</feature>
<dbReference type="InterPro" id="IPR001466">
    <property type="entry name" value="Beta-lactam-related"/>
</dbReference>
<evidence type="ECO:0000313" key="4">
    <source>
        <dbReference type="Proteomes" id="UP001500280"/>
    </source>
</evidence>
<evidence type="ECO:0000313" key="3">
    <source>
        <dbReference type="EMBL" id="GAA1696963.1"/>
    </source>
</evidence>
<dbReference type="Proteomes" id="UP001500280">
    <property type="component" value="Unassembled WGS sequence"/>
</dbReference>
<name>A0ABN2I1A2_9ACTN</name>
<feature type="chain" id="PRO_5045783107" description="Beta-lactamase-related domain-containing protein" evidence="1">
    <location>
        <begin position="25"/>
        <end position="383"/>
    </location>
</feature>
<sequence length="383" mass="40831">MKKGTMIAALVAAFAILGAGTAEANVGTPTLDVDTTKVAQSLETALGGGNTVGYAYAIAENGVLAKTGAGGKARLDKDIDFTPYTRLDIMSATKNVVAAALLKVTEAAGLTPDHQIWPYLPPDMRAGADPSWQRLRIRDLLGHTSGVGQMETDPANEADKPKMNQLYDGLKFMMTKPVGAGSSYKYANTNYSYARVVLPRLWHLTDPGRGVPEWIGPNSSQWTLYYVNEKLFTPAGLPWITCLASNPDTAALSYNLADPAAGGSLFQLSGKNFEACPSYRGLHMSAMDMVRWQVYLRHGTIVSPTVRSWMDSLDLGWRPHSVYTFLPDGAEAHGGGYTSGGRSTVTCHAKFPGNIEVSLVANSQIKSGTHPCAIAAAAVKSGS</sequence>
<proteinExistence type="predicted"/>
<evidence type="ECO:0000256" key="1">
    <source>
        <dbReference type="SAM" id="SignalP"/>
    </source>
</evidence>
<dbReference type="SUPFAM" id="SSF56601">
    <property type="entry name" value="beta-lactamase/transpeptidase-like"/>
    <property type="match status" value="1"/>
</dbReference>
<dbReference type="InterPro" id="IPR050789">
    <property type="entry name" value="Diverse_Enzym_Activities"/>
</dbReference>
<organism evidence="3 4">
    <name type="scientific">Kribbella yunnanensis</name>
    <dbReference type="NCBI Taxonomy" id="190194"/>
    <lineage>
        <taxon>Bacteria</taxon>
        <taxon>Bacillati</taxon>
        <taxon>Actinomycetota</taxon>
        <taxon>Actinomycetes</taxon>
        <taxon>Propionibacteriales</taxon>
        <taxon>Kribbellaceae</taxon>
        <taxon>Kribbella</taxon>
    </lineage>
</organism>
<dbReference type="Gene3D" id="3.40.710.10">
    <property type="entry name" value="DD-peptidase/beta-lactamase superfamily"/>
    <property type="match status" value="1"/>
</dbReference>
<dbReference type="Pfam" id="PF00144">
    <property type="entry name" value="Beta-lactamase"/>
    <property type="match status" value="1"/>
</dbReference>
<protein>
    <recommendedName>
        <fullName evidence="2">Beta-lactamase-related domain-containing protein</fullName>
    </recommendedName>
</protein>